<dbReference type="Gene3D" id="1.10.1200.10">
    <property type="entry name" value="ACP-like"/>
    <property type="match status" value="4"/>
</dbReference>
<keyword evidence="14" id="KW-1185">Reference proteome</keyword>
<dbReference type="InterPro" id="IPR020806">
    <property type="entry name" value="PKS_PP-bd"/>
</dbReference>
<evidence type="ECO:0000256" key="2">
    <source>
        <dbReference type="ARBA" id="ARBA00004496"/>
    </source>
</evidence>
<dbReference type="Gene3D" id="3.40.50.150">
    <property type="entry name" value="Vaccinia Virus protein VP39"/>
    <property type="match status" value="1"/>
</dbReference>
<accession>A0ABV1LI02</accession>
<dbReference type="PROSITE" id="PS00455">
    <property type="entry name" value="AMP_BINDING"/>
    <property type="match status" value="1"/>
</dbReference>
<dbReference type="SUPFAM" id="SSF53335">
    <property type="entry name" value="S-adenosyl-L-methionine-dependent methyltransferases"/>
    <property type="match status" value="1"/>
</dbReference>
<evidence type="ECO:0000256" key="4">
    <source>
        <dbReference type="ARBA" id="ARBA00022450"/>
    </source>
</evidence>
<dbReference type="Pfam" id="PF08242">
    <property type="entry name" value="Methyltransf_12"/>
    <property type="match status" value="1"/>
</dbReference>
<protein>
    <submittedName>
        <fullName evidence="13">Amino acid adenylation domain-containing protein</fullName>
    </submittedName>
</protein>
<dbReference type="NCBIfam" id="TIGR01733">
    <property type="entry name" value="AA-adenyl-dom"/>
    <property type="match status" value="1"/>
</dbReference>
<dbReference type="SUPFAM" id="SSF53901">
    <property type="entry name" value="Thiolase-like"/>
    <property type="match status" value="2"/>
</dbReference>
<evidence type="ECO:0000313" key="13">
    <source>
        <dbReference type="EMBL" id="MEQ5838376.1"/>
    </source>
</evidence>
<dbReference type="SUPFAM" id="SSF52777">
    <property type="entry name" value="CoA-dependent acyltransferases"/>
    <property type="match status" value="2"/>
</dbReference>
<keyword evidence="9" id="KW-0511">Multifunctional enzyme</keyword>
<feature type="domain" description="Ketosynthase family 3 (KS3)" evidence="12">
    <location>
        <begin position="2848"/>
        <end position="3251"/>
    </location>
</feature>
<dbReference type="EMBL" id="JAOALG010000001">
    <property type="protein sequence ID" value="MEQ5838376.1"/>
    <property type="molecule type" value="Genomic_DNA"/>
</dbReference>
<evidence type="ECO:0000256" key="3">
    <source>
        <dbReference type="ARBA" id="ARBA00004792"/>
    </source>
</evidence>
<dbReference type="Pfam" id="PF00109">
    <property type="entry name" value="ketoacyl-synt"/>
    <property type="match status" value="2"/>
</dbReference>
<dbReference type="InterPro" id="IPR020841">
    <property type="entry name" value="PKS_Beta-ketoAc_synthase_dom"/>
</dbReference>
<dbReference type="InterPro" id="IPR013968">
    <property type="entry name" value="PKS_KR"/>
</dbReference>
<dbReference type="Gene3D" id="2.30.38.10">
    <property type="entry name" value="Luciferase, Domain 3"/>
    <property type="match status" value="1"/>
</dbReference>
<dbReference type="InterPro" id="IPR006162">
    <property type="entry name" value="Ppantetheine_attach_site"/>
</dbReference>
<dbReference type="Gene3D" id="3.40.50.980">
    <property type="match status" value="2"/>
</dbReference>
<dbReference type="PROSITE" id="PS52004">
    <property type="entry name" value="KS3_2"/>
    <property type="match status" value="2"/>
</dbReference>
<dbReference type="Gene3D" id="3.30.300.30">
    <property type="match status" value="1"/>
</dbReference>
<dbReference type="Proteomes" id="UP001469089">
    <property type="component" value="Unassembled WGS sequence"/>
</dbReference>
<dbReference type="SMART" id="SM00822">
    <property type="entry name" value="PKS_KR"/>
    <property type="match status" value="1"/>
</dbReference>
<gene>
    <name evidence="13" type="ORF">N0A02_02865</name>
</gene>
<dbReference type="InterPro" id="IPR050091">
    <property type="entry name" value="PKS_NRPS_Biosynth_Enz"/>
</dbReference>
<sequence>MPSVNLVGETEGALRLLRNLVARELDLATDDVPVALDYLSMGFSSRGLIGLIQQLSRLLRTKLSPSLLFDYRTLADFAAYLAEHHAEQLAALAMEQASSSDVQEKRPAPRAQVPLSEAQRGLWALQKAWPRMAAYNVPLCLRLSSRVQRAPMLEACAWLLRRWPMLGASVQRADGRLVMQAQPGHDLVLEEHHAADWSESQRLRWLRERIEQPFDLDAGPLLRAYWLGGGESGESRLLLVIHHLVIDAVSVGILLAGLRKAYEDLEAGRSLDGPVDHVGYGVFAAAEAERLADVDSAACLSYWRTALLEAPTSLELPLDHPRGATPGFAGRTLRHELPAALGEAVQAWSARHGVYPSTLLLAVYQGLLGRHSGRDDVVVGMALDERDASCAGLVGMFVNMLPVRAQGLGQRSFVEEVQALQRQVVDAMAHSYPFAALVRELGLSGGEAAPLFQAAYLYQDTLDTQALAGVADWTWEEELYQEGEYELVLEVRRRAQGYGLYLKYDPTLWDEATLARWLGHYVRLLEGVLAEGQRRLGDYGLRDEAERAQMAGWQGSERDWALTPVPALFARQVEAAAQALAVSDAQQGWSYGELAARSAQVAQRLRAQGLGAGSLVGVCQGRSVWLLASVLGIWQAGAAYVPLDPAYPAERLGYMLEDSGAAAVLSDAMHRAQVEALAGGVPVWAVDEPWTGSSTANLESPQAQDLAYVLYTSGSTGRPKGVRISHGALSNFLQSMAEAPGLKAGERLLAVTTVSFDIAGLELYLPLIVGGACVLCAADVARDGRQLKAELERVRPDLMQATPATWSMLFHAGWRNEEGLKVLCGGEALPARLKQRFDELGTTVWNLYGPTETTIWSTLARLTAQETIHIGRPIANTQAYVLDGAGHEQPVGIVGELYLGGAGLAQGYHGQPERTAAAFIEHALGRLYRTGDLARWRADGQLEHCGRADQQVKVNGHRVEPGEIEALLEQSGRVRQAAVVLREGAHGSQLAAWCVPVEQTQGDGWLESEQVRALQGWLGERVPGYMQPAIWLGTAGLPQTPNGKVDRQALRARALPERAQVQDGDVAAVQGVRIEGLRAQLELRLQGVWAQVLERTSVGREERFLEAGGNSVSAVLLAERIEAEFGQAFAVAQVFAHASVAAQAAYLEGGRPTSTAPVASAASAEEPEPVAQRPAPVKSGSTEAETEADTEAETEIAADTLAIIGMACHFPGAEDHRAFWENLRAGRDSAKVFSAEALRAAGVPERLIADPQYVPVQYGIEGKAWFDAEFFNLSPRTAALMDPQYRLLLQHAWAAIEDAGYTPEAIPDTAVFMSASFSGYQARLQDPRAVEAGDRYVAWLMSQGGSLPTLISYQLGLTGPSIFVQTNCSSFLSALAAARRSVLAGEARLALVGAATLFAEDSLGYRHEPGLNFASDGHCKTFDARADGMVGGEGGGVILLKRAREAVADGDHIYALLRGVAVNNDGADKAGFYAPSVRGQSAVIEQALRQARIDPAQIGYVEAHGTGTRLGDPIEVTALSETYRRHTDARQYCAIGSVKSNLGHLDTAAGLAGCIKLALSLEHGEIPPTLHYQQPNPAIDFAASPFYVAERLEPWPPGPRLAGLSAFGIGGTNTHAILEAYLAEPVDAPASAAQLIVLSARTQERLRAVAQQLLDYLDRAPSTPPLHDLAYTLQVGRRGMTHRLALVADDAASLRRQLADYLAGHKVGHEGDVDHAHPLLQAFDHDGDSDRLFAQWAATGKLDKLAALWAHGLPLDWTCLHRNGRPRRVSLPTYPFARTRHWLEAPAAAMATESELEPEPVELAPGESWDGLSYLPRWVATPAVANEGRDTQAPASLAIVVPAASVRAGQLFEWCGQRWPSASLRLIRLGQENRRLGATEWLCEASDSQALADALQEGGQPDSVVFLADAPEETEAASSWPGRPGSSEAQLLCLQRALNQGPQAQRIEFYLVAIETSSADSLTGGGLSGLAYAIAQGDHRLQLRHLRVSADAWSASSWRQLWAEPASERGEIVRFSGGERWQQRFERLDWGTLQDGGLKQGGVYLIAGGSGTVGRAISRYLIQRYRARVIWLGRSGADTPALATRLRALEAGESVPSYIQVDLTDADAVRAAVAQARQIHGVIDGAIFSAMDRGPDAPAAHWSPDELAKAVAVKALGARHFYQALRDEPLDFLCYYSSVQSFAFLSARASAAYAVGVAAADRYVQSIRSQAPFRVGIIYWGYWQDSLAGTSVEQDLARHFTGIQADEACAFFERFVAALGQGTLDQALCLKASDTVRELMPSTEADGVALALTGTASFLDGFDAAALTSTAEPPDWTELDRILRGLLAAQLRRLGLFDQAGVSWDSEQLRHKLGVTDDYRRWWEECCTQLLEADGWLRSREGRVELLRSLSLQQAEALWQDWERDKARFVEDPQRRAAVLLVEDCLRHLPDVLRGQLAATSVIFADGSMSKVAGLYQGTAWTDSFNHQVADTVEAYVRHRLAAEPQAGLRVLEVGAGTGGTTSRVLPRLAAIGAPVIEYCYTDLSEAFLAQARERYLADYPYLRTRRCDIERPLAGQGITPGGYDIVIATNCLHATHDIRATLRHVQSALRGHGVLIANEGVSKSLLGTLTFGLLEGWWLYDDPQLRIPGSPLLDSARWQALLREAGMLPVCLDGPGRELQQVWVAESRGLIRLGTAASASASASVTASTSAGSGAVPAQPPSHAPASAAAPHVAVAAADATAAVAAEIRHCLAETLKREAASLADETAFSDYGIDSILSVALVKRLNQRLGIQLAQTVIYDYSTIAALSRHVLEQRGAPAVLRQTDAAPVLPLAISTPAPTAQKPAAVDAMPAPLAPQASTAEVSGPVAIAVIGMAAQLPDAADVDSFWANLWNGRDSIRELPEAYGRSAQGANPRGGALQGRDYFDATFFGLSQEEAAGMSPAQRLVLEEGWKALEDAGYDPRSLRGSRTGVYVGAEPSGYFQGSFAGASEAIIASRLSYLLDLKGPALVVNTGCSSGAMAIHLACESLRHGETRLALAGGVAAALSVEGLGHLADTGMLSPQGRCSSFEASGDGMVLSEAVGMLVLKRLDEAMADGDAIYGVIEASGSNQDGTSNGITAPNGKAQEALLSDTWARYGIAPERISHFEVHGTGTALGDAVEGNAITRAFGSLTSRRAFCVIGTSKTHIGHTGAASGAVGLIKLLLSLRHRQLPGLLHFDRLNPLIDLSASALRLPEAAMNWDSEPGVARYAALNAFGHSGTNVHMVVREYGAGVDDQLGPQLLEQAQDVVLPLSAATAPQLAQVAQRLLAFIDDTDTGPRPSLAELAYTCQTGRPALAERAALKAGNREQLRFLLQALAEQRPVAGLWRGSVDPERAPAAATAADELSLDELAQTWAQGASVDWLKRYGSVRPKRCHLPAYPFARQHFPWHLSPTRTAEQTQAARAAVATSVAPAIAAPSWRFTLAAQAEAGADPTAKAVQCLRQWLAMRLQRPVQAIGTQVSYQELGLNSLGVVALSDELSRLLGATVLPSVLFEYPTIERLADHLAGQHAEVLLRVQATPLASSTETSAHQPVVAPAPDAVLKVLQAYRNGALDHAQARALLVEGAS</sequence>
<evidence type="ECO:0000256" key="5">
    <source>
        <dbReference type="ARBA" id="ARBA00022490"/>
    </source>
</evidence>
<evidence type="ECO:0000256" key="10">
    <source>
        <dbReference type="SAM" id="MobiDB-lite"/>
    </source>
</evidence>
<feature type="compositionally biased region" description="Low complexity" evidence="10">
    <location>
        <begin position="1152"/>
        <end position="1164"/>
    </location>
</feature>
<reference evidence="13 14" key="1">
    <citation type="journal article" date="2024" name="Chem. Sci.">
        <title>Discovery of a lagriamide polyketide by integrated genome mining, isotopic labeling, and untargeted metabolomics.</title>
        <authorList>
            <person name="Fergusson C.H."/>
            <person name="Saulog J."/>
            <person name="Paulo B.S."/>
            <person name="Wilson D.M."/>
            <person name="Liu D.Y."/>
            <person name="Morehouse N.J."/>
            <person name="Waterworth S."/>
            <person name="Barkei J."/>
            <person name="Gray C.A."/>
            <person name="Kwan J.C."/>
            <person name="Eustaquio A.S."/>
            <person name="Linington R.G."/>
        </authorList>
    </citation>
    <scope>NUCLEOTIDE SEQUENCE [LARGE SCALE GENOMIC DNA]</scope>
    <source>
        <strain evidence="13 14">RL17-338-BIF-B</strain>
    </source>
</reference>
<dbReference type="Gene3D" id="3.40.50.720">
    <property type="entry name" value="NAD(P)-binding Rossmann-like Domain"/>
    <property type="match status" value="1"/>
</dbReference>
<dbReference type="PROSITE" id="PS00012">
    <property type="entry name" value="PHOSPHOPANTETHEINE"/>
    <property type="match status" value="3"/>
</dbReference>
<evidence type="ECO:0000313" key="14">
    <source>
        <dbReference type="Proteomes" id="UP001469089"/>
    </source>
</evidence>
<comment type="pathway">
    <text evidence="3">Antibiotic biosynthesis.</text>
</comment>
<evidence type="ECO:0000256" key="1">
    <source>
        <dbReference type="ARBA" id="ARBA00001957"/>
    </source>
</evidence>
<dbReference type="PANTHER" id="PTHR43775:SF37">
    <property type="entry name" value="SI:DKEY-61P9.11"/>
    <property type="match status" value="1"/>
</dbReference>
<comment type="subcellular location">
    <subcellularLocation>
        <location evidence="2">Cytoplasm</location>
    </subcellularLocation>
</comment>
<dbReference type="InterPro" id="IPR013217">
    <property type="entry name" value="Methyltransf_12"/>
</dbReference>
<evidence type="ECO:0000256" key="9">
    <source>
        <dbReference type="ARBA" id="ARBA00023268"/>
    </source>
</evidence>
<dbReference type="InterPro" id="IPR045851">
    <property type="entry name" value="AMP-bd_C_sf"/>
</dbReference>
<dbReference type="InterPro" id="IPR054514">
    <property type="entry name" value="RhiE-like_linker"/>
</dbReference>
<dbReference type="Gene3D" id="3.30.559.10">
    <property type="entry name" value="Chloramphenicol acetyltransferase-like domain"/>
    <property type="match status" value="1"/>
</dbReference>
<feature type="domain" description="Carrier" evidence="11">
    <location>
        <begin position="3455"/>
        <end position="3533"/>
    </location>
</feature>
<dbReference type="InterPro" id="IPR014030">
    <property type="entry name" value="Ketoacyl_synth_N"/>
</dbReference>
<dbReference type="Gene3D" id="3.30.559.30">
    <property type="entry name" value="Nonribosomal peptide synthetase, condensation domain"/>
    <property type="match status" value="1"/>
</dbReference>
<organism evidence="13 14">
    <name type="scientific">Paraburkholderia acidicola</name>
    <dbReference type="NCBI Taxonomy" id="1912599"/>
    <lineage>
        <taxon>Bacteria</taxon>
        <taxon>Pseudomonadati</taxon>
        <taxon>Pseudomonadota</taxon>
        <taxon>Betaproteobacteria</taxon>
        <taxon>Burkholderiales</taxon>
        <taxon>Burkholderiaceae</taxon>
        <taxon>Paraburkholderia</taxon>
    </lineage>
</organism>
<evidence type="ECO:0000256" key="6">
    <source>
        <dbReference type="ARBA" id="ARBA00022553"/>
    </source>
</evidence>
<dbReference type="InterPro" id="IPR057326">
    <property type="entry name" value="KR_dom"/>
</dbReference>
<dbReference type="SMART" id="SM00823">
    <property type="entry name" value="PKS_PP"/>
    <property type="match status" value="4"/>
</dbReference>
<evidence type="ECO:0000259" key="12">
    <source>
        <dbReference type="PROSITE" id="PS52004"/>
    </source>
</evidence>
<dbReference type="Pfam" id="PF00668">
    <property type="entry name" value="Condensation"/>
    <property type="match status" value="1"/>
</dbReference>
<dbReference type="Pfam" id="PF02801">
    <property type="entry name" value="Ketoacyl-synt_C"/>
    <property type="match status" value="2"/>
</dbReference>
<dbReference type="InterPro" id="IPR036291">
    <property type="entry name" value="NAD(P)-bd_dom_sf"/>
</dbReference>
<dbReference type="Pfam" id="PF00550">
    <property type="entry name" value="PP-binding"/>
    <property type="match status" value="4"/>
</dbReference>
<dbReference type="CDD" id="cd02440">
    <property type="entry name" value="AdoMet_MTases"/>
    <property type="match status" value="1"/>
</dbReference>
<dbReference type="SUPFAM" id="SSF56801">
    <property type="entry name" value="Acetyl-CoA synthetase-like"/>
    <property type="match status" value="1"/>
</dbReference>
<dbReference type="CDD" id="cd00833">
    <property type="entry name" value="PKS"/>
    <property type="match status" value="2"/>
</dbReference>
<dbReference type="InterPro" id="IPR016039">
    <property type="entry name" value="Thiolase-like"/>
</dbReference>
<dbReference type="InterPro" id="IPR029063">
    <property type="entry name" value="SAM-dependent_MTases_sf"/>
</dbReference>
<keyword evidence="7" id="KW-0808">Transferase</keyword>
<dbReference type="InterPro" id="IPR020845">
    <property type="entry name" value="AMP-binding_CS"/>
</dbReference>
<keyword evidence="5" id="KW-0963">Cytoplasm</keyword>
<dbReference type="PROSITE" id="PS50075">
    <property type="entry name" value="CARRIER"/>
    <property type="match status" value="4"/>
</dbReference>
<proteinExistence type="predicted"/>
<dbReference type="InterPro" id="IPR023213">
    <property type="entry name" value="CAT-like_dom_sf"/>
</dbReference>
<dbReference type="InterPro" id="IPR018201">
    <property type="entry name" value="Ketoacyl_synth_AS"/>
</dbReference>
<dbReference type="Pfam" id="PF00501">
    <property type="entry name" value="AMP-binding"/>
    <property type="match status" value="1"/>
</dbReference>
<evidence type="ECO:0000259" key="11">
    <source>
        <dbReference type="PROSITE" id="PS50075"/>
    </source>
</evidence>
<feature type="domain" description="Ketosynthase family 3 (KS3)" evidence="12">
    <location>
        <begin position="1198"/>
        <end position="1620"/>
    </location>
</feature>
<keyword evidence="8" id="KW-0677">Repeat</keyword>
<dbReference type="Pfam" id="PF22336">
    <property type="entry name" value="RhiE-like_linker"/>
    <property type="match status" value="2"/>
</dbReference>
<evidence type="ECO:0000256" key="8">
    <source>
        <dbReference type="ARBA" id="ARBA00022737"/>
    </source>
</evidence>
<feature type="domain" description="Carrier" evidence="11">
    <location>
        <begin position="1076"/>
        <end position="1151"/>
    </location>
</feature>
<dbReference type="InterPro" id="IPR001242">
    <property type="entry name" value="Condensation_dom"/>
</dbReference>
<dbReference type="InterPro" id="IPR010071">
    <property type="entry name" value="AA_adenyl_dom"/>
</dbReference>
<dbReference type="SMART" id="SM01294">
    <property type="entry name" value="PKS_PP_betabranch"/>
    <property type="match status" value="2"/>
</dbReference>
<dbReference type="SMART" id="SM00825">
    <property type="entry name" value="PKS_KS"/>
    <property type="match status" value="2"/>
</dbReference>
<comment type="caution">
    <text evidence="13">The sequence shown here is derived from an EMBL/GenBank/DDBJ whole genome shotgun (WGS) entry which is preliminary data.</text>
</comment>
<dbReference type="Gene3D" id="1.10.1240.100">
    <property type="match status" value="2"/>
</dbReference>
<dbReference type="InterPro" id="IPR014031">
    <property type="entry name" value="Ketoacyl_synth_C"/>
</dbReference>
<dbReference type="RefSeq" id="WP_349541168.1">
    <property type="nucleotide sequence ID" value="NZ_JAOALG010000001.1"/>
</dbReference>
<evidence type="ECO:0000256" key="7">
    <source>
        <dbReference type="ARBA" id="ARBA00022679"/>
    </source>
</evidence>
<dbReference type="InterPro" id="IPR000873">
    <property type="entry name" value="AMP-dep_synth/lig_dom"/>
</dbReference>
<dbReference type="Gene3D" id="3.40.47.10">
    <property type="match status" value="2"/>
</dbReference>
<feature type="domain" description="Carrier" evidence="11">
    <location>
        <begin position="2720"/>
        <end position="2797"/>
    </location>
</feature>
<dbReference type="SUPFAM" id="SSF51735">
    <property type="entry name" value="NAD(P)-binding Rossmann-fold domains"/>
    <property type="match status" value="1"/>
</dbReference>
<name>A0ABV1LI02_9BURK</name>
<dbReference type="PROSITE" id="PS00606">
    <property type="entry name" value="KS3_1"/>
    <property type="match status" value="1"/>
</dbReference>
<dbReference type="InterPro" id="IPR009081">
    <property type="entry name" value="PP-bd_ACP"/>
</dbReference>
<feature type="domain" description="Carrier" evidence="11">
    <location>
        <begin position="8"/>
        <end position="85"/>
    </location>
</feature>
<feature type="region of interest" description="Disordered" evidence="10">
    <location>
        <begin position="1152"/>
        <end position="1191"/>
    </location>
</feature>
<keyword evidence="4" id="KW-0596">Phosphopantetheine</keyword>
<dbReference type="Pfam" id="PF08659">
    <property type="entry name" value="KR"/>
    <property type="match status" value="1"/>
</dbReference>
<dbReference type="SUPFAM" id="SSF47336">
    <property type="entry name" value="ACP-like"/>
    <property type="match status" value="4"/>
</dbReference>
<comment type="cofactor">
    <cofactor evidence="1">
        <name>pantetheine 4'-phosphate</name>
        <dbReference type="ChEBI" id="CHEBI:47942"/>
    </cofactor>
</comment>
<dbReference type="PANTHER" id="PTHR43775">
    <property type="entry name" value="FATTY ACID SYNTHASE"/>
    <property type="match status" value="1"/>
</dbReference>
<dbReference type="InterPro" id="IPR036736">
    <property type="entry name" value="ACP-like_sf"/>
</dbReference>
<keyword evidence="6" id="KW-0597">Phosphoprotein</keyword>